<evidence type="ECO:0000256" key="4">
    <source>
        <dbReference type="ARBA" id="ARBA00022989"/>
    </source>
</evidence>
<dbReference type="GO" id="GO:0140114">
    <property type="term" value="P:cellular detoxification of fluoride"/>
    <property type="evidence" value="ECO:0007669"/>
    <property type="project" value="UniProtKB-UniRule"/>
</dbReference>
<keyword evidence="2 10" id="KW-1003">Cell membrane</keyword>
<evidence type="ECO:0000313" key="12">
    <source>
        <dbReference type="Proteomes" id="UP000029381"/>
    </source>
</evidence>
<proteinExistence type="inferred from homology"/>
<feature type="transmembrane region" description="Helical" evidence="10">
    <location>
        <begin position="59"/>
        <end position="80"/>
    </location>
</feature>
<keyword evidence="10" id="KW-0915">Sodium</keyword>
<dbReference type="AlphaFoldDB" id="A0A091C608"/>
<feature type="binding site" evidence="10">
    <location>
        <position position="71"/>
    </location>
    <ligand>
        <name>Na(+)</name>
        <dbReference type="ChEBI" id="CHEBI:29101"/>
        <note>structural</note>
    </ligand>
</feature>
<dbReference type="Pfam" id="PF02537">
    <property type="entry name" value="CRCB"/>
    <property type="match status" value="1"/>
</dbReference>
<organism evidence="11 12">
    <name type="scientific">Tetragenococcus muriaticus 3MR10-3</name>
    <dbReference type="NCBI Taxonomy" id="1302648"/>
    <lineage>
        <taxon>Bacteria</taxon>
        <taxon>Bacillati</taxon>
        <taxon>Bacillota</taxon>
        <taxon>Bacilli</taxon>
        <taxon>Lactobacillales</taxon>
        <taxon>Enterococcaceae</taxon>
        <taxon>Tetragenococcus</taxon>
    </lineage>
</organism>
<keyword evidence="10" id="KW-0406">Ion transport</keyword>
<protein>
    <recommendedName>
        <fullName evidence="10">Fluoride-specific ion channel FluC</fullName>
    </recommendedName>
</protein>
<keyword evidence="10" id="KW-0813">Transport</keyword>
<dbReference type="InterPro" id="IPR003691">
    <property type="entry name" value="FluC"/>
</dbReference>
<keyword evidence="10" id="KW-0479">Metal-binding</keyword>
<evidence type="ECO:0000256" key="5">
    <source>
        <dbReference type="ARBA" id="ARBA00023136"/>
    </source>
</evidence>
<evidence type="ECO:0000256" key="2">
    <source>
        <dbReference type="ARBA" id="ARBA00022475"/>
    </source>
</evidence>
<evidence type="ECO:0000256" key="3">
    <source>
        <dbReference type="ARBA" id="ARBA00022692"/>
    </source>
</evidence>
<comment type="caution">
    <text evidence="11">The sequence shown here is derived from an EMBL/GenBank/DDBJ whole genome shotgun (WGS) entry which is preliminary data.</text>
</comment>
<reference evidence="11 12" key="1">
    <citation type="submission" date="2014-08" db="EMBL/GenBank/DDBJ databases">
        <title>Genome sequence of Tetragenococcus muriaticus.</title>
        <authorList>
            <person name="Chuea-nongthon C."/>
            <person name="Rodtong S."/>
            <person name="Yongsawatdigul J."/>
            <person name="Steele J.L."/>
            <person name="Liu X.-y."/>
            <person name="Speers J."/>
            <person name="Glasner J.D."/>
            <person name="Neeno-Eckwall E.C."/>
        </authorList>
    </citation>
    <scope>NUCLEOTIDE SEQUENCE [LARGE SCALE GENOMIC DNA]</scope>
    <source>
        <strain evidence="11 12">3MR10-3</strain>
    </source>
</reference>
<accession>A0A091C608</accession>
<keyword evidence="5 10" id="KW-0472">Membrane</keyword>
<dbReference type="RefSeq" id="WP_028789612.1">
    <property type="nucleotide sequence ID" value="NZ_JPVT01000058.1"/>
</dbReference>
<dbReference type="PANTHER" id="PTHR28259:SF1">
    <property type="entry name" value="FLUORIDE EXPORT PROTEIN 1-RELATED"/>
    <property type="match status" value="1"/>
</dbReference>
<comment type="similarity">
    <text evidence="7 10">Belongs to the fluoride channel Fluc/FEX (TC 1.A.43) family.</text>
</comment>
<comment type="activity regulation">
    <text evidence="10">Na(+) is not transported, but it plays an essential structural role and its presence is essential for fluoride channel function.</text>
</comment>
<dbReference type="GO" id="GO:0046872">
    <property type="term" value="F:metal ion binding"/>
    <property type="evidence" value="ECO:0007669"/>
    <property type="project" value="UniProtKB-KW"/>
</dbReference>
<dbReference type="PATRIC" id="fig|1302648.3.peg.556"/>
<keyword evidence="3 10" id="KW-0812">Transmembrane</keyword>
<keyword evidence="12" id="KW-1185">Reference proteome</keyword>
<evidence type="ECO:0000256" key="6">
    <source>
        <dbReference type="ARBA" id="ARBA00023303"/>
    </source>
</evidence>
<evidence type="ECO:0000256" key="10">
    <source>
        <dbReference type="HAMAP-Rule" id="MF_00454"/>
    </source>
</evidence>
<feature type="binding site" evidence="10">
    <location>
        <position position="74"/>
    </location>
    <ligand>
        <name>Na(+)</name>
        <dbReference type="ChEBI" id="CHEBI:29101"/>
        <note>structural</note>
    </ligand>
</feature>
<name>A0A091C608_9ENTE</name>
<sequence length="132" mass="14222">MYYCLLVIFGMIGATSRYALGLFISVEQFPLATLIVNLLGCFLLAFITYFFTQFSSIPAIVASAIGTGIIGSFTTFSTFALESTSLIQDGNYLSALGYILASLFGGLIASALGYKVSKSLIVRRKRGKKDGR</sequence>
<keyword evidence="6 10" id="KW-0407">Ion channel</keyword>
<dbReference type="EMBL" id="JPVT01000058">
    <property type="protein sequence ID" value="KFN92110.1"/>
    <property type="molecule type" value="Genomic_DNA"/>
</dbReference>
<dbReference type="Proteomes" id="UP000029381">
    <property type="component" value="Unassembled WGS sequence"/>
</dbReference>
<keyword evidence="4 10" id="KW-1133">Transmembrane helix</keyword>
<dbReference type="GO" id="GO:0062054">
    <property type="term" value="F:fluoride channel activity"/>
    <property type="evidence" value="ECO:0007669"/>
    <property type="project" value="UniProtKB-UniRule"/>
</dbReference>
<gene>
    <name evidence="10" type="primary">fluC</name>
    <name evidence="10" type="synonym">crcB</name>
    <name evidence="11" type="ORF">TMU3MR103_0571</name>
</gene>
<feature type="transmembrane region" description="Helical" evidence="10">
    <location>
        <begin position="92"/>
        <end position="116"/>
    </location>
</feature>
<dbReference type="GO" id="GO:0005886">
    <property type="term" value="C:plasma membrane"/>
    <property type="evidence" value="ECO:0007669"/>
    <property type="project" value="UniProtKB-SubCell"/>
</dbReference>
<comment type="subcellular location">
    <subcellularLocation>
        <location evidence="1 10">Cell membrane</location>
        <topology evidence="1 10">Multi-pass membrane protein</topology>
    </subcellularLocation>
</comment>
<evidence type="ECO:0000256" key="1">
    <source>
        <dbReference type="ARBA" id="ARBA00004651"/>
    </source>
</evidence>
<evidence type="ECO:0000256" key="7">
    <source>
        <dbReference type="ARBA" id="ARBA00035120"/>
    </source>
</evidence>
<dbReference type="PANTHER" id="PTHR28259">
    <property type="entry name" value="FLUORIDE EXPORT PROTEIN 1-RELATED"/>
    <property type="match status" value="1"/>
</dbReference>
<evidence type="ECO:0000256" key="8">
    <source>
        <dbReference type="ARBA" id="ARBA00035585"/>
    </source>
</evidence>
<dbReference type="NCBIfam" id="TIGR00494">
    <property type="entry name" value="crcB"/>
    <property type="match status" value="1"/>
</dbReference>
<evidence type="ECO:0000256" key="9">
    <source>
        <dbReference type="ARBA" id="ARBA00049940"/>
    </source>
</evidence>
<comment type="function">
    <text evidence="9 10">Fluoride-specific ion channel. Important for reducing fluoride concentration in the cell, thus reducing its toxicity.</text>
</comment>
<feature type="transmembrane region" description="Helical" evidence="10">
    <location>
        <begin position="29"/>
        <end position="52"/>
    </location>
</feature>
<dbReference type="HAMAP" id="MF_00454">
    <property type="entry name" value="FluC"/>
    <property type="match status" value="1"/>
</dbReference>
<comment type="catalytic activity">
    <reaction evidence="8">
        <text>fluoride(in) = fluoride(out)</text>
        <dbReference type="Rhea" id="RHEA:76159"/>
        <dbReference type="ChEBI" id="CHEBI:17051"/>
    </reaction>
    <physiologicalReaction direction="left-to-right" evidence="8">
        <dbReference type="Rhea" id="RHEA:76160"/>
    </physiologicalReaction>
</comment>
<evidence type="ECO:0000313" key="11">
    <source>
        <dbReference type="EMBL" id="KFN92110.1"/>
    </source>
</evidence>